<dbReference type="RefSeq" id="WP_340541359.1">
    <property type="nucleotide sequence ID" value="NZ_JBBLXS010000075.1"/>
</dbReference>
<protein>
    <submittedName>
        <fullName evidence="1">Uncharacterized protein</fullName>
    </submittedName>
</protein>
<comment type="caution">
    <text evidence="1">The sequence shown here is derived from an EMBL/GenBank/DDBJ whole genome shotgun (WGS) entry which is preliminary data.</text>
</comment>
<keyword evidence="2" id="KW-1185">Reference proteome</keyword>
<evidence type="ECO:0000313" key="1">
    <source>
        <dbReference type="EMBL" id="MEK0184809.1"/>
    </source>
</evidence>
<name>A0ABU8YK91_9CYAN</name>
<evidence type="ECO:0000313" key="2">
    <source>
        <dbReference type="Proteomes" id="UP001384579"/>
    </source>
</evidence>
<proteinExistence type="predicted"/>
<sequence>MTKPQHYEVFLTDAIAHYQKGDLTAKGLLHFYFKIRLKDGWTLKETQKDITDKLGISRAAFYSAISKLKAEGSINWSAPANTKFSFSLNSINSESTIEDDLSTIVDSQSTIVDSQSTIVDNESTIVDSASFIVTEEKPEAKQDKGLRKPSYSYSDFLSTFISSLSSDAEREIFENFCLEAASRMPTQPTLISRWMEVNAKSLIEEYQLRVVRQRVILKDDFDYEVNSNSGKCSANSPTVENEEKVNPSW</sequence>
<dbReference type="Proteomes" id="UP001384579">
    <property type="component" value="Unassembled WGS sequence"/>
</dbReference>
<gene>
    <name evidence="1" type="ORF">WMG39_08050</name>
</gene>
<reference evidence="1 2" key="1">
    <citation type="journal article" date="2020" name="Harmful Algae">
        <title>Molecular and morphological characterization of a novel dihydroanatoxin-a producing Microcoleus species (cyanobacteria) from the Russian River, California, USA.</title>
        <authorList>
            <person name="Conklin K.Y."/>
            <person name="Stancheva R."/>
            <person name="Otten T.G."/>
            <person name="Fadness R."/>
            <person name="Boyer G.L."/>
            <person name="Read B."/>
            <person name="Zhang X."/>
            <person name="Sheath R.G."/>
        </authorList>
    </citation>
    <scope>NUCLEOTIDE SEQUENCE [LARGE SCALE GENOMIC DNA]</scope>
    <source>
        <strain evidence="1 2">PTRS2</strain>
    </source>
</reference>
<dbReference type="EMBL" id="JBBLXS010000075">
    <property type="protein sequence ID" value="MEK0184809.1"/>
    <property type="molecule type" value="Genomic_DNA"/>
</dbReference>
<accession>A0ABU8YK91</accession>
<organism evidence="1 2">
    <name type="scientific">Microcoleus anatoxicus PTRS2</name>
    <dbReference type="NCBI Taxonomy" id="2705321"/>
    <lineage>
        <taxon>Bacteria</taxon>
        <taxon>Bacillati</taxon>
        <taxon>Cyanobacteriota</taxon>
        <taxon>Cyanophyceae</taxon>
        <taxon>Oscillatoriophycideae</taxon>
        <taxon>Oscillatoriales</taxon>
        <taxon>Microcoleaceae</taxon>
        <taxon>Microcoleus</taxon>
        <taxon>Microcoleus anatoxicus</taxon>
    </lineage>
</organism>